<protein>
    <submittedName>
        <fullName evidence="2">Class I SAM-dependent methyltransferase</fullName>
        <ecNumber evidence="2">2.1.1.-</ecNumber>
    </submittedName>
</protein>
<reference evidence="3" key="1">
    <citation type="journal article" date="2019" name="Int. J. Syst. Evol. Microbiol.">
        <title>The Global Catalogue of Microorganisms (GCM) 10K type strain sequencing project: providing services to taxonomists for standard genome sequencing and annotation.</title>
        <authorList>
            <consortium name="The Broad Institute Genomics Platform"/>
            <consortium name="The Broad Institute Genome Sequencing Center for Infectious Disease"/>
            <person name="Wu L."/>
            <person name="Ma J."/>
        </authorList>
    </citation>
    <scope>NUCLEOTIDE SEQUENCE [LARGE SCALE GENOMIC DNA]</scope>
    <source>
        <strain evidence="3">CCUG 53903</strain>
    </source>
</reference>
<dbReference type="Pfam" id="PF13649">
    <property type="entry name" value="Methyltransf_25"/>
    <property type="match status" value="1"/>
</dbReference>
<evidence type="ECO:0000259" key="1">
    <source>
        <dbReference type="Pfam" id="PF13649"/>
    </source>
</evidence>
<keyword evidence="3" id="KW-1185">Reference proteome</keyword>
<evidence type="ECO:0000313" key="3">
    <source>
        <dbReference type="Proteomes" id="UP001596058"/>
    </source>
</evidence>
<proteinExistence type="predicted"/>
<dbReference type="SUPFAM" id="SSF53335">
    <property type="entry name" value="S-adenosyl-L-methionine-dependent methyltransferases"/>
    <property type="match status" value="1"/>
</dbReference>
<feature type="domain" description="Methyltransferase" evidence="1">
    <location>
        <begin position="40"/>
        <end position="138"/>
    </location>
</feature>
<dbReference type="Gene3D" id="3.40.50.150">
    <property type="entry name" value="Vaccinia Virus protein VP39"/>
    <property type="match status" value="1"/>
</dbReference>
<comment type="caution">
    <text evidence="2">The sequence shown here is derived from an EMBL/GenBank/DDBJ whole genome shotgun (WGS) entry which is preliminary data.</text>
</comment>
<dbReference type="PANTHER" id="PTHR43591">
    <property type="entry name" value="METHYLTRANSFERASE"/>
    <property type="match status" value="1"/>
</dbReference>
<dbReference type="CDD" id="cd02440">
    <property type="entry name" value="AdoMet_MTases"/>
    <property type="match status" value="1"/>
</dbReference>
<dbReference type="InterPro" id="IPR029063">
    <property type="entry name" value="SAM-dependent_MTases_sf"/>
</dbReference>
<dbReference type="GO" id="GO:0008168">
    <property type="term" value="F:methyltransferase activity"/>
    <property type="evidence" value="ECO:0007669"/>
    <property type="project" value="UniProtKB-KW"/>
</dbReference>
<dbReference type="InterPro" id="IPR041698">
    <property type="entry name" value="Methyltransf_25"/>
</dbReference>
<organism evidence="2 3">
    <name type="scientific">Nonomuraea insulae</name>
    <dbReference type="NCBI Taxonomy" id="1616787"/>
    <lineage>
        <taxon>Bacteria</taxon>
        <taxon>Bacillati</taxon>
        <taxon>Actinomycetota</taxon>
        <taxon>Actinomycetes</taxon>
        <taxon>Streptosporangiales</taxon>
        <taxon>Streptosporangiaceae</taxon>
        <taxon>Nonomuraea</taxon>
    </lineage>
</organism>
<keyword evidence="2" id="KW-0489">Methyltransferase</keyword>
<name>A0ABW1CSS4_9ACTN</name>
<gene>
    <name evidence="2" type="ORF">ACFPZ3_33585</name>
</gene>
<evidence type="ECO:0000313" key="2">
    <source>
        <dbReference type="EMBL" id="MFC5828826.1"/>
    </source>
</evidence>
<dbReference type="GO" id="GO:0032259">
    <property type="term" value="P:methylation"/>
    <property type="evidence" value="ECO:0007669"/>
    <property type="project" value="UniProtKB-KW"/>
</dbReference>
<dbReference type="RefSeq" id="WP_379518323.1">
    <property type="nucleotide sequence ID" value="NZ_JBHSPA010000041.1"/>
</dbReference>
<dbReference type="EMBL" id="JBHSPA010000041">
    <property type="protein sequence ID" value="MFC5828826.1"/>
    <property type="molecule type" value="Genomic_DNA"/>
</dbReference>
<dbReference type="Proteomes" id="UP001596058">
    <property type="component" value="Unassembled WGS sequence"/>
</dbReference>
<keyword evidence="2" id="KW-0808">Transferase</keyword>
<sequence>MLMNRMETLVVNSATRRALQRWYEAPLLVNLGGRTPGGRVVEIGCGSGYGTKLILDKFGAVRVDAVDLDPAMIRRAQRRLARHSGRVRLAVGDATDLRAAFGAEDGDYEAVFDFGIIHHIPDWRAALREVARVLPVGGRFFFEEVTATALARPSFRALFDHPKEDRFTAGEFLAELPHHGLHVADRWVTRIGGDYLFGVARRV</sequence>
<accession>A0ABW1CSS4</accession>
<dbReference type="EC" id="2.1.1.-" evidence="2"/>